<comment type="similarity">
    <text evidence="2">Belongs to the bacterial solute-binding protein ModA family.</text>
</comment>
<organism evidence="16 17">
    <name type="scientific">Ruegeria faecimaris</name>
    <dbReference type="NCBI Taxonomy" id="686389"/>
    <lineage>
        <taxon>Bacteria</taxon>
        <taxon>Pseudomonadati</taxon>
        <taxon>Pseudomonadota</taxon>
        <taxon>Alphaproteobacteria</taxon>
        <taxon>Rhodobacterales</taxon>
        <taxon>Roseobacteraceae</taxon>
        <taxon>Ruegeria</taxon>
    </lineage>
</organism>
<dbReference type="PANTHER" id="PTHR30632:SF17">
    <property type="entry name" value="MOLYBDATE-BINDING PROTEIN MODA"/>
    <property type="match status" value="1"/>
</dbReference>
<feature type="chain" id="PRO_5022239348" description="Molybdate-binding protein ModA" evidence="15">
    <location>
        <begin position="29"/>
        <end position="259"/>
    </location>
</feature>
<evidence type="ECO:0000256" key="10">
    <source>
        <dbReference type="ARBA" id="ARBA00056002"/>
    </source>
</evidence>
<evidence type="ECO:0000256" key="7">
    <source>
        <dbReference type="ARBA" id="ARBA00022729"/>
    </source>
</evidence>
<comment type="subcellular location">
    <subcellularLocation>
        <location evidence="1">Cell membrane</location>
    </subcellularLocation>
</comment>
<evidence type="ECO:0000256" key="1">
    <source>
        <dbReference type="ARBA" id="ARBA00004236"/>
    </source>
</evidence>
<evidence type="ECO:0000256" key="12">
    <source>
        <dbReference type="ARBA" id="ARBA00073171"/>
    </source>
</evidence>
<dbReference type="SUPFAM" id="SSF53850">
    <property type="entry name" value="Periplasmic binding protein-like II"/>
    <property type="match status" value="1"/>
</dbReference>
<comment type="function">
    <text evidence="10">Involved in the transport of molybdenum into the cell. Part of the binding-protein-dependent transport system ModABCD.</text>
</comment>
<dbReference type="Gene3D" id="3.40.190.10">
    <property type="entry name" value="Periplasmic binding protein-like II"/>
    <property type="match status" value="2"/>
</dbReference>
<dbReference type="PANTHER" id="PTHR30632">
    <property type="entry name" value="MOLYBDATE-BINDING PERIPLASMIC PROTEIN"/>
    <property type="match status" value="1"/>
</dbReference>
<feature type="binding site" evidence="14">
    <location>
        <position position="150"/>
    </location>
    <ligand>
        <name>molybdate</name>
        <dbReference type="ChEBI" id="CHEBI:36264"/>
    </ligand>
</feature>
<dbReference type="GO" id="GO:0030288">
    <property type="term" value="C:outer membrane-bounded periplasmic space"/>
    <property type="evidence" value="ECO:0007669"/>
    <property type="project" value="TreeGrafter"/>
</dbReference>
<dbReference type="Proteomes" id="UP000319555">
    <property type="component" value="Unassembled WGS sequence"/>
</dbReference>
<evidence type="ECO:0000256" key="4">
    <source>
        <dbReference type="ARBA" id="ARBA00022475"/>
    </source>
</evidence>
<evidence type="ECO:0000256" key="13">
    <source>
        <dbReference type="ARBA" id="ARBA00078141"/>
    </source>
</evidence>
<keyword evidence="4" id="KW-1003">Cell membrane</keyword>
<name>A0A521CF98_9RHOB</name>
<feature type="binding site" evidence="14">
    <location>
        <position position="195"/>
    </location>
    <ligand>
        <name>molybdate</name>
        <dbReference type="ChEBI" id="CHEBI:36264"/>
    </ligand>
</feature>
<dbReference type="GO" id="GO:0030973">
    <property type="term" value="F:molybdate ion binding"/>
    <property type="evidence" value="ECO:0007669"/>
    <property type="project" value="TreeGrafter"/>
</dbReference>
<accession>A0A521CF98</accession>
<dbReference type="GO" id="GO:1901359">
    <property type="term" value="F:tungstate binding"/>
    <property type="evidence" value="ECO:0007669"/>
    <property type="project" value="UniProtKB-ARBA"/>
</dbReference>
<evidence type="ECO:0000313" key="16">
    <source>
        <dbReference type="EMBL" id="SMO58113.1"/>
    </source>
</evidence>
<feature type="binding site" evidence="14">
    <location>
        <position position="38"/>
    </location>
    <ligand>
        <name>molybdate</name>
        <dbReference type="ChEBI" id="CHEBI:36264"/>
    </ligand>
</feature>
<dbReference type="FunFam" id="3.40.190.10:FF:000030">
    <property type="entry name" value="Molybdate ABC transporter substrate-binding protein"/>
    <property type="match status" value="1"/>
</dbReference>
<dbReference type="GO" id="GO:0015689">
    <property type="term" value="P:molybdate ion transport"/>
    <property type="evidence" value="ECO:0007669"/>
    <property type="project" value="InterPro"/>
</dbReference>
<dbReference type="FunFam" id="3.40.190.10:FF:000035">
    <property type="entry name" value="Molybdate ABC transporter substrate-binding protein"/>
    <property type="match status" value="1"/>
</dbReference>
<feature type="binding site" evidence="14">
    <location>
        <position position="177"/>
    </location>
    <ligand>
        <name>molybdate</name>
        <dbReference type="ChEBI" id="CHEBI:36264"/>
    </ligand>
</feature>
<evidence type="ECO:0000256" key="15">
    <source>
        <dbReference type="SAM" id="SignalP"/>
    </source>
</evidence>
<evidence type="ECO:0000256" key="9">
    <source>
        <dbReference type="ARBA" id="ARBA00023245"/>
    </source>
</evidence>
<dbReference type="AlphaFoldDB" id="A0A521CF98"/>
<dbReference type="Pfam" id="PF13531">
    <property type="entry name" value="SBP_bac_11"/>
    <property type="match status" value="1"/>
</dbReference>
<dbReference type="GO" id="GO:0005886">
    <property type="term" value="C:plasma membrane"/>
    <property type="evidence" value="ECO:0007669"/>
    <property type="project" value="UniProtKB-SubCell"/>
</dbReference>
<evidence type="ECO:0000313" key="17">
    <source>
        <dbReference type="Proteomes" id="UP000319555"/>
    </source>
</evidence>
<evidence type="ECO:0000256" key="14">
    <source>
        <dbReference type="PIRSR" id="PIRSR004846-1"/>
    </source>
</evidence>
<feature type="signal peptide" evidence="15">
    <location>
        <begin position="1"/>
        <end position="28"/>
    </location>
</feature>
<sequence length="259" mass="26618">MTLSSASRFLAAAIVLGSLISTPQRAEADDVLVFAAASLKNALDSLVPGFERQSGQEVVISYAASSILARQIQQGAPADVYISANSDWMDVLQENGLIDAGSRVNLLGNGLVLIGGPTAVEIEGLSPQTDISAALSGGHLAMALVDAVPAGIYGKAALQNLGLWDSVQQQVAQTDNVRAALALVAAGAAPLGVVYRSDAQAEDRVRVVASFPANLHPEIVYPAAVTTQASAEANAFLSYLQTDAAMAVFAEQGFALPGD</sequence>
<dbReference type="InterPro" id="IPR050682">
    <property type="entry name" value="ModA/WtpA"/>
</dbReference>
<keyword evidence="17" id="KW-1185">Reference proteome</keyword>
<keyword evidence="6 14" id="KW-0479">Metal-binding</keyword>
<dbReference type="OrthoDB" id="9785015at2"/>
<dbReference type="NCBIfam" id="TIGR01256">
    <property type="entry name" value="modA"/>
    <property type="match status" value="1"/>
</dbReference>
<keyword evidence="9" id="KW-0826">Tungsten</keyword>
<comment type="subunit">
    <text evidence="11">The complex is composed of two ATP-binding proteins (ModC), two transmembrane proteins (ModB) and a solute-binding protein (ModA).</text>
</comment>
<dbReference type="EMBL" id="FXTE01000002">
    <property type="protein sequence ID" value="SMO58113.1"/>
    <property type="molecule type" value="Genomic_DNA"/>
</dbReference>
<dbReference type="GO" id="GO:0046872">
    <property type="term" value="F:metal ion binding"/>
    <property type="evidence" value="ECO:0007669"/>
    <property type="project" value="UniProtKB-KW"/>
</dbReference>
<dbReference type="PIRSF" id="PIRSF004846">
    <property type="entry name" value="ModA"/>
    <property type="match status" value="1"/>
</dbReference>
<protein>
    <recommendedName>
        <fullName evidence="12">Molybdate-binding protein ModA</fullName>
    </recommendedName>
    <alternativeName>
        <fullName evidence="13">Molybdate/tungstate-binding protein ModA</fullName>
    </alternativeName>
</protein>
<reference evidence="16 17" key="1">
    <citation type="submission" date="2017-05" db="EMBL/GenBank/DDBJ databases">
        <authorList>
            <person name="Varghese N."/>
            <person name="Submissions S."/>
        </authorList>
    </citation>
    <scope>NUCLEOTIDE SEQUENCE [LARGE SCALE GENOMIC DNA]</scope>
    <source>
        <strain evidence="16 17">DSM 28009</strain>
    </source>
</reference>
<keyword evidence="7 15" id="KW-0732">Signal</keyword>
<feature type="binding site" evidence="14">
    <location>
        <position position="65"/>
    </location>
    <ligand>
        <name>molybdate</name>
        <dbReference type="ChEBI" id="CHEBI:36264"/>
    </ligand>
</feature>
<evidence type="ECO:0000256" key="11">
    <source>
        <dbReference type="ARBA" id="ARBA00062515"/>
    </source>
</evidence>
<evidence type="ECO:0000256" key="8">
    <source>
        <dbReference type="ARBA" id="ARBA00023136"/>
    </source>
</evidence>
<evidence type="ECO:0000256" key="2">
    <source>
        <dbReference type="ARBA" id="ARBA00009175"/>
    </source>
</evidence>
<dbReference type="RefSeq" id="WP_142635903.1">
    <property type="nucleotide sequence ID" value="NZ_CANMQC010000002.1"/>
</dbReference>
<proteinExistence type="inferred from homology"/>
<evidence type="ECO:0000256" key="5">
    <source>
        <dbReference type="ARBA" id="ARBA00022505"/>
    </source>
</evidence>
<keyword evidence="3" id="KW-0813">Transport</keyword>
<keyword evidence="8" id="KW-0472">Membrane</keyword>
<gene>
    <name evidence="16" type="ORF">SAMN06265380_102398</name>
</gene>
<evidence type="ECO:0000256" key="6">
    <source>
        <dbReference type="ARBA" id="ARBA00022723"/>
    </source>
</evidence>
<evidence type="ECO:0000256" key="3">
    <source>
        <dbReference type="ARBA" id="ARBA00022448"/>
    </source>
</evidence>
<dbReference type="InterPro" id="IPR005950">
    <property type="entry name" value="ModA"/>
</dbReference>
<keyword evidence="5 14" id="KW-0500">Molybdenum</keyword>